<dbReference type="InterPro" id="IPR004381">
    <property type="entry name" value="Glycerate_kinase"/>
</dbReference>
<dbReference type="RefSeq" id="WP_322459608.1">
    <property type="nucleotide sequence ID" value="NZ_WNVC01001560.1"/>
</dbReference>
<dbReference type="AlphaFoldDB" id="A0AAW9ILS5"/>
<dbReference type="EMBL" id="WNVC01001560">
    <property type="protein sequence ID" value="MDZ5001566.1"/>
    <property type="molecule type" value="Genomic_DNA"/>
</dbReference>
<gene>
    <name evidence="1" type="ORF">GNF79_21445</name>
</gene>
<name>A0AAW9ILS5_CLOPF</name>
<dbReference type="EC" id="2.7.1.-" evidence="1"/>
<protein>
    <submittedName>
        <fullName evidence="1">Glycerate kinase</fullName>
        <ecNumber evidence="1">2.7.1.-</ecNumber>
    </submittedName>
</protein>
<evidence type="ECO:0000313" key="2">
    <source>
        <dbReference type="Proteomes" id="UP001291306"/>
    </source>
</evidence>
<keyword evidence="1" id="KW-0808">Transferase</keyword>
<dbReference type="PANTHER" id="PTHR21599:SF0">
    <property type="entry name" value="GLYCERATE KINASE"/>
    <property type="match status" value="1"/>
</dbReference>
<sequence>PMADGGEGTMESLVDATEGKLYTVEVTAPLGNKIEAKFGVLGDGVTAVIEMAEASGLNLVKRDERDPLVTTTYGTGELIKSALDIGAKRLVIGLGGSATNDGGAGMLQALGVSLKDKNRNELKFGGG</sequence>
<dbReference type="Proteomes" id="UP001291306">
    <property type="component" value="Unassembled WGS sequence"/>
</dbReference>
<feature type="non-terminal residue" evidence="1">
    <location>
        <position position="1"/>
    </location>
</feature>
<dbReference type="PANTHER" id="PTHR21599">
    <property type="entry name" value="GLYCERATE KINASE"/>
    <property type="match status" value="1"/>
</dbReference>
<organism evidence="1 2">
    <name type="scientific">Clostridium perfringens</name>
    <dbReference type="NCBI Taxonomy" id="1502"/>
    <lineage>
        <taxon>Bacteria</taxon>
        <taxon>Bacillati</taxon>
        <taxon>Bacillota</taxon>
        <taxon>Clostridia</taxon>
        <taxon>Eubacteriales</taxon>
        <taxon>Clostridiaceae</taxon>
        <taxon>Clostridium</taxon>
    </lineage>
</organism>
<evidence type="ECO:0000313" key="1">
    <source>
        <dbReference type="EMBL" id="MDZ5001566.1"/>
    </source>
</evidence>
<reference evidence="1" key="1">
    <citation type="submission" date="2019-11" db="EMBL/GenBank/DDBJ databases">
        <title>Characterization of Clostridium perfringens isolates from swine manure treated agricultural soils.</title>
        <authorList>
            <person name="Wushke S.T."/>
        </authorList>
    </citation>
    <scope>NUCLEOTIDE SEQUENCE</scope>
    <source>
        <strain evidence="1">X26</strain>
    </source>
</reference>
<dbReference type="Gene3D" id="3.90.1510.10">
    <property type="entry name" value="Glycerate kinase, domain 2"/>
    <property type="match status" value="1"/>
</dbReference>
<proteinExistence type="predicted"/>
<dbReference type="Pfam" id="PF02595">
    <property type="entry name" value="Gly_kinase"/>
    <property type="match status" value="1"/>
</dbReference>
<dbReference type="GO" id="GO:0031388">
    <property type="term" value="P:organic acid phosphorylation"/>
    <property type="evidence" value="ECO:0007669"/>
    <property type="project" value="InterPro"/>
</dbReference>
<accession>A0AAW9ILS5</accession>
<dbReference type="NCBIfam" id="TIGR00045">
    <property type="entry name" value="glycerate kinase"/>
    <property type="match status" value="1"/>
</dbReference>
<dbReference type="InterPro" id="IPR018193">
    <property type="entry name" value="Glyc_kinase_flavodox-like_fold"/>
</dbReference>
<keyword evidence="1" id="KW-0418">Kinase</keyword>
<comment type="caution">
    <text evidence="1">The sequence shown here is derived from an EMBL/GenBank/DDBJ whole genome shotgun (WGS) entry which is preliminary data.</text>
</comment>
<dbReference type="SUPFAM" id="SSF110738">
    <property type="entry name" value="Glycerate kinase I"/>
    <property type="match status" value="1"/>
</dbReference>
<dbReference type="GO" id="GO:0008887">
    <property type="term" value="F:glycerate kinase activity"/>
    <property type="evidence" value="ECO:0007669"/>
    <property type="project" value="InterPro"/>
</dbReference>
<feature type="non-terminal residue" evidence="1">
    <location>
        <position position="127"/>
    </location>
</feature>
<dbReference type="InterPro" id="IPR036129">
    <property type="entry name" value="Glycerate_kinase_sf"/>
</dbReference>